<name>A0AAU7KE81_9GAMM</name>
<proteinExistence type="predicted"/>
<gene>
    <name evidence="1" type="ORF">NFG58_12690</name>
</gene>
<dbReference type="EMBL" id="CP098827">
    <property type="protein sequence ID" value="XBO69483.1"/>
    <property type="molecule type" value="Genomic_DNA"/>
</dbReference>
<protein>
    <submittedName>
        <fullName evidence="1">Uncharacterized protein</fullName>
    </submittedName>
</protein>
<evidence type="ECO:0000313" key="1">
    <source>
        <dbReference type="EMBL" id="XBO69483.1"/>
    </source>
</evidence>
<organism evidence="1">
    <name type="scientific">Halomonas sp. RT37</name>
    <dbReference type="NCBI Taxonomy" id="2950872"/>
    <lineage>
        <taxon>Bacteria</taxon>
        <taxon>Pseudomonadati</taxon>
        <taxon>Pseudomonadota</taxon>
        <taxon>Gammaproteobacteria</taxon>
        <taxon>Oceanospirillales</taxon>
        <taxon>Halomonadaceae</taxon>
        <taxon>Halomonas</taxon>
    </lineage>
</organism>
<dbReference type="AlphaFoldDB" id="A0AAU7KE81"/>
<accession>A0AAU7KE81</accession>
<reference evidence="1" key="1">
    <citation type="submission" date="2022-06" db="EMBL/GenBank/DDBJ databases">
        <title>A novel DMS-producing enzyme.</title>
        <authorList>
            <person name="Zhang Y."/>
        </authorList>
    </citation>
    <scope>NUCLEOTIDE SEQUENCE</scope>
    <source>
        <strain evidence="1">RT37</strain>
    </source>
</reference>
<dbReference type="RefSeq" id="WP_348826638.1">
    <property type="nucleotide sequence ID" value="NZ_CP098827.1"/>
</dbReference>
<sequence length="60" mass="6572">MTTFTDSAAAVDEAVWLAEQEGRPQAIVRCEEGLTVMSYSDAWFEHRDILEAISPVEGAA</sequence>